<dbReference type="OrthoDB" id="1937461at2759"/>
<comment type="caution">
    <text evidence="1">The sequence shown here is derived from an EMBL/GenBank/DDBJ whole genome shotgun (WGS) entry which is preliminary data.</text>
</comment>
<reference evidence="1 2" key="1">
    <citation type="journal article" date="2020" name="IScience">
        <title>Genome Sequencing of the Endangered Kingdonia uniflora (Circaeasteraceae, Ranunculales) Reveals Potential Mechanisms of Evolutionary Specialization.</title>
        <authorList>
            <person name="Sun Y."/>
            <person name="Deng T."/>
            <person name="Zhang A."/>
            <person name="Moore M.J."/>
            <person name="Landis J.B."/>
            <person name="Lin N."/>
            <person name="Zhang H."/>
            <person name="Zhang X."/>
            <person name="Huang J."/>
            <person name="Zhang X."/>
            <person name="Sun H."/>
            <person name="Wang H."/>
        </authorList>
    </citation>
    <scope>NUCLEOTIDE SEQUENCE [LARGE SCALE GENOMIC DNA]</scope>
    <source>
        <strain evidence="1">TB1705</strain>
        <tissue evidence="1">Leaf</tissue>
    </source>
</reference>
<keyword evidence="2" id="KW-1185">Reference proteome</keyword>
<organism evidence="1 2">
    <name type="scientific">Kingdonia uniflora</name>
    <dbReference type="NCBI Taxonomy" id="39325"/>
    <lineage>
        <taxon>Eukaryota</taxon>
        <taxon>Viridiplantae</taxon>
        <taxon>Streptophyta</taxon>
        <taxon>Embryophyta</taxon>
        <taxon>Tracheophyta</taxon>
        <taxon>Spermatophyta</taxon>
        <taxon>Magnoliopsida</taxon>
        <taxon>Ranunculales</taxon>
        <taxon>Circaeasteraceae</taxon>
        <taxon>Kingdonia</taxon>
    </lineage>
</organism>
<evidence type="ECO:0000313" key="1">
    <source>
        <dbReference type="EMBL" id="KAF6143469.1"/>
    </source>
</evidence>
<sequence length="141" mass="15541">MWSSSSRLVQSRGFVFEASSSCILKKLINILQIMNSILRNGMEANQVIRAQLSSVATSSLEDLDVANMNLLCSIEDSFKLDNEARGNIDSMVDPCCNDLRDLKSGHCHKIVEITENAGKCLEKEYMAAYTVEGYSFSAASC</sequence>
<dbReference type="Proteomes" id="UP000541444">
    <property type="component" value="Unassembled WGS sequence"/>
</dbReference>
<accession>A0A7J7LLM7</accession>
<name>A0A7J7LLM7_9MAGN</name>
<dbReference type="EMBL" id="JACGCM010002205">
    <property type="protein sequence ID" value="KAF6143469.1"/>
    <property type="molecule type" value="Genomic_DNA"/>
</dbReference>
<protein>
    <submittedName>
        <fullName evidence="1">Uncharacterized protein</fullName>
    </submittedName>
</protein>
<proteinExistence type="predicted"/>
<gene>
    <name evidence="1" type="ORF">GIB67_029638</name>
</gene>
<evidence type="ECO:0000313" key="2">
    <source>
        <dbReference type="Proteomes" id="UP000541444"/>
    </source>
</evidence>
<dbReference type="AlphaFoldDB" id="A0A7J7LLM7"/>